<dbReference type="EMBL" id="CAJPWZ010002893">
    <property type="protein sequence ID" value="CAG2247234.1"/>
    <property type="molecule type" value="Genomic_DNA"/>
</dbReference>
<sequence>MSKKNRHIKSRDKRKKTRKYKGKLRTHLKNKRDLNRKNRHIKKIESSRQYIEVFSQTEPSDSEISLLAKGLKFIPAPAEKNIKRNLLQSFDKLARKMRLKFLFYGNENVINNHPFTMKSGYTPNFANTAIENYIFATKIELGRIHLHKFKDNLTKSERMALQSLKQNKEIVIKKADKNSSTVILDKKNYIEQALSQLNDGIHYEQIAISHCTEIYNLIESKVKILHEQSHIDDISLRYLLDTKVEKFKLADYIYYLKFTKLTSTSEMKLGVIKNYFKEYKYLVDLSFHYVIAQLKELANSLTTFFNLLYVNYGHLHKIRRSSLTKLKE</sequence>
<protein>
    <submittedName>
        <fullName evidence="2">Uncharacterized protein</fullName>
    </submittedName>
</protein>
<organism evidence="2 3">
    <name type="scientific">Mytilus edulis</name>
    <name type="common">Blue mussel</name>
    <dbReference type="NCBI Taxonomy" id="6550"/>
    <lineage>
        <taxon>Eukaryota</taxon>
        <taxon>Metazoa</taxon>
        <taxon>Spiralia</taxon>
        <taxon>Lophotrochozoa</taxon>
        <taxon>Mollusca</taxon>
        <taxon>Bivalvia</taxon>
        <taxon>Autobranchia</taxon>
        <taxon>Pteriomorphia</taxon>
        <taxon>Mytilida</taxon>
        <taxon>Mytiloidea</taxon>
        <taxon>Mytilidae</taxon>
        <taxon>Mytilinae</taxon>
        <taxon>Mytilus</taxon>
    </lineage>
</organism>
<dbReference type="OrthoDB" id="6287939at2759"/>
<comment type="caution">
    <text evidence="2">The sequence shown here is derived from an EMBL/GenBank/DDBJ whole genome shotgun (WGS) entry which is preliminary data.</text>
</comment>
<dbReference type="AlphaFoldDB" id="A0A8S3UX68"/>
<evidence type="ECO:0000256" key="1">
    <source>
        <dbReference type="SAM" id="MobiDB-lite"/>
    </source>
</evidence>
<reference evidence="2" key="1">
    <citation type="submission" date="2021-03" db="EMBL/GenBank/DDBJ databases">
        <authorList>
            <person name="Bekaert M."/>
        </authorList>
    </citation>
    <scope>NUCLEOTIDE SEQUENCE</scope>
</reference>
<keyword evidence="3" id="KW-1185">Reference proteome</keyword>
<gene>
    <name evidence="2" type="ORF">MEDL_59167</name>
</gene>
<name>A0A8S3UX68_MYTED</name>
<dbReference type="Proteomes" id="UP000683360">
    <property type="component" value="Unassembled WGS sequence"/>
</dbReference>
<proteinExistence type="predicted"/>
<evidence type="ECO:0000313" key="2">
    <source>
        <dbReference type="EMBL" id="CAG2247234.1"/>
    </source>
</evidence>
<feature type="region of interest" description="Disordered" evidence="1">
    <location>
        <begin position="1"/>
        <end position="21"/>
    </location>
</feature>
<accession>A0A8S3UX68</accession>
<evidence type="ECO:0000313" key="3">
    <source>
        <dbReference type="Proteomes" id="UP000683360"/>
    </source>
</evidence>